<name>A0A975IMC8_9MICO</name>
<dbReference type="AlphaFoldDB" id="A0A975IMC8"/>
<dbReference type="Proteomes" id="UP000671914">
    <property type="component" value="Chromosome"/>
</dbReference>
<sequence length="205" mass="21654">MKPPRSDLVRMLAASGAVACCGAVLTAAALSDRARVDVHLDGGQNRFDILVAGAIDPTRAWMPGAGEWRQGDPVHEIRAVTAADRLLMPGSAIHARVAVKNDSPRLPAMLTLTIGDSDPQGSATDPATGNFVELFDQLVFTVTEGEETLIGAVPAGQLDAHSWDEAFAPGEERILDVRIEMDAGADNRWQSAGTGIRFAFEAVAP</sequence>
<protein>
    <submittedName>
        <fullName evidence="2">Uncharacterized protein</fullName>
    </submittedName>
</protein>
<feature type="chain" id="PRO_5039666620" evidence="1">
    <location>
        <begin position="20"/>
        <end position="205"/>
    </location>
</feature>
<evidence type="ECO:0000256" key="1">
    <source>
        <dbReference type="SAM" id="SignalP"/>
    </source>
</evidence>
<accession>A0A975IMC8</accession>
<keyword evidence="3" id="KW-1185">Reference proteome</keyword>
<dbReference type="RefSeq" id="WP_210895780.1">
    <property type="nucleotide sequence ID" value="NZ_CP071696.1"/>
</dbReference>
<dbReference type="KEGG" id="aarc:G127AT_07950"/>
<evidence type="ECO:0000313" key="3">
    <source>
        <dbReference type="Proteomes" id="UP000671914"/>
    </source>
</evidence>
<proteinExistence type="predicted"/>
<gene>
    <name evidence="2" type="ORF">G127AT_07950</name>
</gene>
<keyword evidence="1" id="KW-0732">Signal</keyword>
<feature type="signal peptide" evidence="1">
    <location>
        <begin position="1"/>
        <end position="19"/>
    </location>
</feature>
<evidence type="ECO:0000313" key="2">
    <source>
        <dbReference type="EMBL" id="QTX03320.1"/>
    </source>
</evidence>
<dbReference type="EMBL" id="CP071696">
    <property type="protein sequence ID" value="QTX03320.1"/>
    <property type="molecule type" value="Genomic_DNA"/>
</dbReference>
<organism evidence="2 3">
    <name type="scientific">Agromyces archimandritae</name>
    <dbReference type="NCBI Taxonomy" id="2781962"/>
    <lineage>
        <taxon>Bacteria</taxon>
        <taxon>Bacillati</taxon>
        <taxon>Actinomycetota</taxon>
        <taxon>Actinomycetes</taxon>
        <taxon>Micrococcales</taxon>
        <taxon>Microbacteriaceae</taxon>
        <taxon>Agromyces</taxon>
    </lineage>
</organism>
<reference evidence="2" key="1">
    <citation type="submission" date="2021-03" db="EMBL/GenBank/DDBJ databases">
        <title>Agromyces archimandritus sp. nov., isolated from the cockroach Archimandrita tessellata.</title>
        <authorList>
            <person name="Guzman J."/>
            <person name="Ortuzar M."/>
            <person name="Poehlein A."/>
            <person name="Daniel R."/>
            <person name="Trujillo M."/>
            <person name="Vilcinskas A."/>
        </authorList>
    </citation>
    <scope>NUCLEOTIDE SEQUENCE</scope>
    <source>
        <strain evidence="2">G127AT</strain>
    </source>
</reference>